<gene>
    <name evidence="8" type="ordered locus">G5S_0303</name>
</gene>
<name>A0AA34WHV2_CHLPE</name>
<evidence type="ECO:0000256" key="3">
    <source>
        <dbReference type="ARBA" id="ARBA00011738"/>
    </source>
</evidence>
<dbReference type="Gene3D" id="3.40.640.10">
    <property type="entry name" value="Type I PLP-dependent aspartate aminotransferase-like (Major domain)"/>
    <property type="match status" value="1"/>
</dbReference>
<dbReference type="InterPro" id="IPR000796">
    <property type="entry name" value="Asp_trans"/>
</dbReference>
<dbReference type="SUPFAM" id="SSF53383">
    <property type="entry name" value="PLP-dependent transferases"/>
    <property type="match status" value="1"/>
</dbReference>
<evidence type="ECO:0000256" key="4">
    <source>
        <dbReference type="ARBA" id="ARBA00022576"/>
    </source>
</evidence>
<dbReference type="InterPro" id="IPR015424">
    <property type="entry name" value="PyrdxlP-dep_Trfase"/>
</dbReference>
<dbReference type="KEGG" id="cpm:G5S_0303"/>
<evidence type="ECO:0000256" key="2">
    <source>
        <dbReference type="ARBA" id="ARBA00007441"/>
    </source>
</evidence>
<evidence type="ECO:0000256" key="1">
    <source>
        <dbReference type="ARBA" id="ARBA00001933"/>
    </source>
</evidence>
<evidence type="ECO:0000259" key="7">
    <source>
        <dbReference type="Pfam" id="PF00155"/>
    </source>
</evidence>
<organism evidence="8 9">
    <name type="scientific">Chlamydia pecorum (strain ATCC VR-628 / DSM 29919 / E58)</name>
    <name type="common">Chlamydophila pecorum</name>
    <dbReference type="NCBI Taxonomy" id="331635"/>
    <lineage>
        <taxon>Bacteria</taxon>
        <taxon>Pseudomonadati</taxon>
        <taxon>Chlamydiota</taxon>
        <taxon>Chlamydiia</taxon>
        <taxon>Chlamydiales</taxon>
        <taxon>Chlamydiaceae</taxon>
        <taxon>Chlamydia/Chlamydophila group</taxon>
        <taxon>Chlamydia</taxon>
    </lineage>
</organism>
<dbReference type="PANTHER" id="PTHR11879:SF22">
    <property type="entry name" value="ASPARTATE AMINOTRANSFERASE, MITOCHONDRIAL"/>
    <property type="match status" value="1"/>
</dbReference>
<proteinExistence type="inferred from homology"/>
<dbReference type="RefSeq" id="WP_013712388.1">
    <property type="nucleotide sequence ID" value="NC_015408.1"/>
</dbReference>
<dbReference type="PANTHER" id="PTHR11879">
    <property type="entry name" value="ASPARTATE AMINOTRANSFERASE"/>
    <property type="match status" value="1"/>
</dbReference>
<dbReference type="GO" id="GO:0042802">
    <property type="term" value="F:identical protein binding"/>
    <property type="evidence" value="ECO:0007669"/>
    <property type="project" value="TreeGrafter"/>
</dbReference>
<dbReference type="EMBL" id="CP002608">
    <property type="protein sequence ID" value="AEB41310.1"/>
    <property type="molecule type" value="Genomic_DNA"/>
</dbReference>
<dbReference type="Gene3D" id="3.90.1150.10">
    <property type="entry name" value="Aspartate Aminotransferase, domain 1"/>
    <property type="match status" value="1"/>
</dbReference>
<evidence type="ECO:0000313" key="8">
    <source>
        <dbReference type="EMBL" id="AEB41310.1"/>
    </source>
</evidence>
<dbReference type="InterPro" id="IPR004839">
    <property type="entry name" value="Aminotransferase_I/II_large"/>
</dbReference>
<keyword evidence="6" id="KW-0663">Pyridoxal phosphate</keyword>
<protein>
    <submittedName>
        <fullName evidence="8">Aromatic AA aminotransferase</fullName>
        <ecNumber evidence="8">2.6.1.57</ecNumber>
    </submittedName>
</protein>
<feature type="domain" description="Aminotransferase class I/classII large" evidence="7">
    <location>
        <begin position="29"/>
        <end position="388"/>
    </location>
</feature>
<dbReference type="CDD" id="cd00609">
    <property type="entry name" value="AAT_like"/>
    <property type="match status" value="1"/>
</dbReference>
<accession>A0AA34WHV2</accession>
<dbReference type="AlphaFoldDB" id="A0AA34WHV2"/>
<dbReference type="GO" id="GO:0008483">
    <property type="term" value="F:transaminase activity"/>
    <property type="evidence" value="ECO:0007669"/>
    <property type="project" value="UniProtKB-KW"/>
</dbReference>
<keyword evidence="9" id="KW-1185">Reference proteome</keyword>
<comment type="similarity">
    <text evidence="2">Belongs to the class-I pyridoxal-phosphate-dependent aminotransferase family.</text>
</comment>
<dbReference type="EC" id="2.6.1.57" evidence="8"/>
<dbReference type="GO" id="GO:0006520">
    <property type="term" value="P:amino acid metabolic process"/>
    <property type="evidence" value="ECO:0007669"/>
    <property type="project" value="InterPro"/>
</dbReference>
<dbReference type="GO" id="GO:0030170">
    <property type="term" value="F:pyridoxal phosphate binding"/>
    <property type="evidence" value="ECO:0007669"/>
    <property type="project" value="InterPro"/>
</dbReference>
<keyword evidence="4 8" id="KW-0032">Aminotransferase</keyword>
<dbReference type="NCBIfam" id="NF006719">
    <property type="entry name" value="PRK09257.1"/>
    <property type="match status" value="1"/>
</dbReference>
<dbReference type="Pfam" id="PF00155">
    <property type="entry name" value="Aminotran_1_2"/>
    <property type="match status" value="1"/>
</dbReference>
<comment type="cofactor">
    <cofactor evidence="1">
        <name>pyridoxal 5'-phosphate</name>
        <dbReference type="ChEBI" id="CHEBI:597326"/>
    </cofactor>
</comment>
<sequence>MNFFDRLPVFAADSILGLNNAFAEDNRKEKVNFIIGVYEQPQKRYGGLASIRKAQAVIAEEESNKRYLPILGLPAFLEEMRELVFGSVDPQEMVGCQALGGTGALHLGAKLFSMSQLSRKVYIPQQTWGNHIRIFSQEGLDVVRYPYYNADTKSVLFEELEKFLQEAERHSLVLFHCCCHNPTGKDLTENMWERLAVLLKEKELITFFDAAYQGFSEGLEKDRKPIQICISAGNPVFVATCASKNFSLYGERVGYFAVHGGSSEELLKISSCLQEKARGEYSSPCRHGAEIVATILSNPYLKQEWVSELGGIREALAKLREKFVQAMREVTGHTFDFIASQKGFFGYPGFSQKQVAFLREQKAIYTTEGGRFNLNGLTDKNIHHVVQSFAQAYELSDSQ</sequence>
<dbReference type="PRINTS" id="PR00799">
    <property type="entry name" value="TRANSAMINASE"/>
</dbReference>
<comment type="subunit">
    <text evidence="3">Homodimer.</text>
</comment>
<evidence type="ECO:0000313" key="9">
    <source>
        <dbReference type="Proteomes" id="UP000008305"/>
    </source>
</evidence>
<keyword evidence="5 8" id="KW-0808">Transferase</keyword>
<dbReference type="Proteomes" id="UP000008305">
    <property type="component" value="Chromosome"/>
</dbReference>
<reference evidence="8 9" key="1">
    <citation type="journal article" date="2011" name="J. Bacteriol.">
        <title>Genome sequence of the obligate intracellular animal pathogen Chlamydia pecorum E58.</title>
        <authorList>
            <person name="Mojica S."/>
            <person name="Huot Creasy H."/>
            <person name="Daugherty S."/>
            <person name="Read T.D."/>
            <person name="Kim T."/>
            <person name="Kaltenboeck B."/>
            <person name="Bavoil P."/>
            <person name="Myers G.S."/>
        </authorList>
    </citation>
    <scope>NUCLEOTIDE SEQUENCE [LARGE SCALE GENOMIC DNA]</scope>
    <source>
        <strain evidence="8 9">E58</strain>
    </source>
</reference>
<dbReference type="InterPro" id="IPR015422">
    <property type="entry name" value="PyrdxlP-dep_Trfase_small"/>
</dbReference>
<evidence type="ECO:0000256" key="5">
    <source>
        <dbReference type="ARBA" id="ARBA00022679"/>
    </source>
</evidence>
<evidence type="ECO:0000256" key="6">
    <source>
        <dbReference type="ARBA" id="ARBA00022898"/>
    </source>
</evidence>
<dbReference type="InterPro" id="IPR015421">
    <property type="entry name" value="PyrdxlP-dep_Trfase_major"/>
</dbReference>